<feature type="region of interest" description="Disordered" evidence="1">
    <location>
        <begin position="1"/>
        <end position="52"/>
    </location>
</feature>
<proteinExistence type="predicted"/>
<evidence type="ECO:0000313" key="3">
    <source>
        <dbReference type="EMBL" id="SFQ71026.1"/>
    </source>
</evidence>
<evidence type="ECO:0000256" key="1">
    <source>
        <dbReference type="SAM" id="MobiDB-lite"/>
    </source>
</evidence>
<dbReference type="AlphaFoldDB" id="A0A1I6AQS6"/>
<feature type="compositionally biased region" description="Basic and acidic residues" evidence="1">
    <location>
        <begin position="39"/>
        <end position="52"/>
    </location>
</feature>
<accession>A0A1I6AQS6</accession>
<sequence length="52" mass="5568">MTTARDLMTPDAGCVRESDTGHGAARTMAREQLGALPVRGEDNRLKGDADRP</sequence>
<dbReference type="SUPFAM" id="SSF54631">
    <property type="entry name" value="CBS-domain pair"/>
    <property type="match status" value="1"/>
</dbReference>
<protein>
    <recommendedName>
        <fullName evidence="2">CBS domain-containing protein</fullName>
    </recommendedName>
</protein>
<dbReference type="Gene3D" id="3.10.580.10">
    <property type="entry name" value="CBS-domain"/>
    <property type="match status" value="1"/>
</dbReference>
<name>A0A1I6AQS6_9PSEU</name>
<evidence type="ECO:0000259" key="2">
    <source>
        <dbReference type="Pfam" id="PF00571"/>
    </source>
</evidence>
<dbReference type="STRING" id="112413.SAMN05421854_12085"/>
<dbReference type="Proteomes" id="UP000199137">
    <property type="component" value="Unassembled WGS sequence"/>
</dbReference>
<dbReference type="Pfam" id="PF00571">
    <property type="entry name" value="CBS"/>
    <property type="match status" value="1"/>
</dbReference>
<dbReference type="InterPro" id="IPR000644">
    <property type="entry name" value="CBS_dom"/>
</dbReference>
<dbReference type="InterPro" id="IPR046342">
    <property type="entry name" value="CBS_dom_sf"/>
</dbReference>
<feature type="domain" description="CBS" evidence="2">
    <location>
        <begin position="4"/>
        <end position="47"/>
    </location>
</feature>
<reference evidence="3 4" key="1">
    <citation type="submission" date="2016-10" db="EMBL/GenBank/DDBJ databases">
        <authorList>
            <person name="de Groot N.N."/>
        </authorList>
    </citation>
    <scope>NUCLEOTIDE SEQUENCE [LARGE SCALE GENOMIC DNA]</scope>
    <source>
        <strain evidence="3 4">DSM 44637</strain>
    </source>
</reference>
<organism evidence="3 4">
    <name type="scientific">Amycolatopsis rubida</name>
    <dbReference type="NCBI Taxonomy" id="112413"/>
    <lineage>
        <taxon>Bacteria</taxon>
        <taxon>Bacillati</taxon>
        <taxon>Actinomycetota</taxon>
        <taxon>Actinomycetes</taxon>
        <taxon>Pseudonocardiales</taxon>
        <taxon>Pseudonocardiaceae</taxon>
        <taxon>Amycolatopsis</taxon>
    </lineage>
</organism>
<gene>
    <name evidence="3" type="ORF">SAMN05421854_12085</name>
</gene>
<dbReference type="EMBL" id="FOWC01000020">
    <property type="protein sequence ID" value="SFQ71026.1"/>
    <property type="molecule type" value="Genomic_DNA"/>
</dbReference>
<evidence type="ECO:0000313" key="4">
    <source>
        <dbReference type="Proteomes" id="UP000199137"/>
    </source>
</evidence>